<evidence type="ECO:0000259" key="3">
    <source>
        <dbReference type="Pfam" id="PF00144"/>
    </source>
</evidence>
<gene>
    <name evidence="4" type="ORF">E0L32_006520</name>
</gene>
<protein>
    <recommendedName>
        <fullName evidence="3">Beta-lactamase-related domain-containing protein</fullName>
    </recommendedName>
</protein>
<keyword evidence="5" id="KW-1185">Reference proteome</keyword>
<evidence type="ECO:0000313" key="5">
    <source>
        <dbReference type="Proteomes" id="UP000319257"/>
    </source>
</evidence>
<dbReference type="OrthoDB" id="428260at2759"/>
<dbReference type="InterPro" id="IPR012338">
    <property type="entry name" value="Beta-lactam/transpept-like"/>
</dbReference>
<dbReference type="AlphaFoldDB" id="A0A507B2Z0"/>
<dbReference type="GO" id="GO:0016787">
    <property type="term" value="F:hydrolase activity"/>
    <property type="evidence" value="ECO:0007669"/>
    <property type="project" value="UniProtKB-KW"/>
</dbReference>
<dbReference type="GeneID" id="41973967"/>
<dbReference type="Proteomes" id="UP000319257">
    <property type="component" value="Unassembled WGS sequence"/>
</dbReference>
<accession>A0A507B2Z0</accession>
<name>A0A507B2Z0_9PEZI</name>
<dbReference type="Gene3D" id="3.40.710.10">
    <property type="entry name" value="DD-peptidase/beta-lactamase superfamily"/>
    <property type="match status" value="1"/>
</dbReference>
<dbReference type="PANTHER" id="PTHR43283">
    <property type="entry name" value="BETA-LACTAMASE-RELATED"/>
    <property type="match status" value="1"/>
</dbReference>
<dbReference type="STRING" id="1093900.A0A507B2Z0"/>
<organism evidence="4 5">
    <name type="scientific">Thyridium curvatum</name>
    <dbReference type="NCBI Taxonomy" id="1093900"/>
    <lineage>
        <taxon>Eukaryota</taxon>
        <taxon>Fungi</taxon>
        <taxon>Dikarya</taxon>
        <taxon>Ascomycota</taxon>
        <taxon>Pezizomycotina</taxon>
        <taxon>Sordariomycetes</taxon>
        <taxon>Sordariomycetidae</taxon>
        <taxon>Thyridiales</taxon>
        <taxon>Thyridiaceae</taxon>
        <taxon>Thyridium</taxon>
    </lineage>
</organism>
<comment type="similarity">
    <text evidence="1">Belongs to the class-A beta-lactamase family.</text>
</comment>
<evidence type="ECO:0000256" key="1">
    <source>
        <dbReference type="ARBA" id="ARBA00009009"/>
    </source>
</evidence>
<proteinExistence type="inferred from homology"/>
<reference evidence="4 5" key="1">
    <citation type="submission" date="2019-06" db="EMBL/GenBank/DDBJ databases">
        <title>Draft genome sequence of the filamentous fungus Phialemoniopsis curvata isolated from diesel fuel.</title>
        <authorList>
            <person name="Varaljay V.A."/>
            <person name="Lyon W.J."/>
            <person name="Crouch A.L."/>
            <person name="Drake C.E."/>
            <person name="Hollomon J.M."/>
            <person name="Nadeau L.J."/>
            <person name="Nunn H.S."/>
            <person name="Stevenson B.S."/>
            <person name="Bojanowski C.L."/>
            <person name="Crookes-Goodson W.J."/>
        </authorList>
    </citation>
    <scope>NUCLEOTIDE SEQUENCE [LARGE SCALE GENOMIC DNA]</scope>
    <source>
        <strain evidence="4 5">D216</strain>
    </source>
</reference>
<dbReference type="PANTHER" id="PTHR43283:SF17">
    <property type="entry name" value="(LOVD), PUTATIVE (AFU_ORTHOLOGUE AFUA_5G00920)-RELATED"/>
    <property type="match status" value="1"/>
</dbReference>
<evidence type="ECO:0000313" key="4">
    <source>
        <dbReference type="EMBL" id="TPX13094.1"/>
    </source>
</evidence>
<sequence length="490" mass="53702">MVFKKASGKRSLAPDHDGHRMDASTVFRLASSSKLITIIAVLQAVDKGLIGLDDDVSPILPTLAKQEVLTGFRWYGKPVTKPREGPITLRHLVTNTAGTGYDFLPIQPLWRWRWWHGQKIGGNQDRGRGWSIDDSLDYPLLHEPGRGWTYGSGASWAGRVLETLSGMSLDDWIREHINAPLGLSTLTFFPQRDPAIAARVAAMNRRDYWTAKVLDCQDEPGVNSFSDGSDDNNVCLGGEGLYSSLEDFLEVLHSLLADDERLLSKALTAEMFSPQAREGGGGLEELRQCLGLPCWISQGILKKGEFNWGIGGVLIDGDGHDYLKRGSLMWSGLYHLLWVSDPLLFLLHGRERVMLTLPAKQWMDREAGVCGIFGAQLVPAADKTVISTIKAFQKEVYRILDLMNDNGEVKDVGKAEQQNAGGPGNGPLAKLARAGKDITVQVGVLEVLLTLPIGSDGVPSSWAAQCDSNAASSSSLVSFLTWVLKLWRRA</sequence>
<dbReference type="RefSeq" id="XP_030994805.1">
    <property type="nucleotide sequence ID" value="XM_031141162.1"/>
</dbReference>
<dbReference type="InterPro" id="IPR050789">
    <property type="entry name" value="Diverse_Enzym_Activities"/>
</dbReference>
<comment type="caution">
    <text evidence="4">The sequence shown here is derived from an EMBL/GenBank/DDBJ whole genome shotgun (WGS) entry which is preliminary data.</text>
</comment>
<dbReference type="SUPFAM" id="SSF56601">
    <property type="entry name" value="beta-lactamase/transpeptidase-like"/>
    <property type="match status" value="1"/>
</dbReference>
<dbReference type="EMBL" id="SKBQ01000037">
    <property type="protein sequence ID" value="TPX13094.1"/>
    <property type="molecule type" value="Genomic_DNA"/>
</dbReference>
<feature type="domain" description="Beta-lactamase-related" evidence="3">
    <location>
        <begin position="16"/>
        <end position="308"/>
    </location>
</feature>
<dbReference type="Pfam" id="PF00144">
    <property type="entry name" value="Beta-lactamase"/>
    <property type="match status" value="1"/>
</dbReference>
<dbReference type="InterPro" id="IPR001466">
    <property type="entry name" value="Beta-lactam-related"/>
</dbReference>
<evidence type="ECO:0000256" key="2">
    <source>
        <dbReference type="ARBA" id="ARBA00022801"/>
    </source>
</evidence>
<dbReference type="InParanoid" id="A0A507B2Z0"/>
<keyword evidence="2" id="KW-0378">Hydrolase</keyword>